<dbReference type="EMBL" id="JAPNKA010000001">
    <property type="protein sequence ID" value="MCY1073511.1"/>
    <property type="molecule type" value="Genomic_DNA"/>
</dbReference>
<proteinExistence type="predicted"/>
<protein>
    <recommendedName>
        <fullName evidence="3">PPE family protein</fullName>
    </recommendedName>
</protein>
<organism evidence="1 2">
    <name type="scientific">Archangium lansingense</name>
    <dbReference type="NCBI Taxonomy" id="2995310"/>
    <lineage>
        <taxon>Bacteria</taxon>
        <taxon>Pseudomonadati</taxon>
        <taxon>Myxococcota</taxon>
        <taxon>Myxococcia</taxon>
        <taxon>Myxococcales</taxon>
        <taxon>Cystobacterineae</taxon>
        <taxon>Archangiaceae</taxon>
        <taxon>Archangium</taxon>
    </lineage>
</organism>
<evidence type="ECO:0008006" key="3">
    <source>
        <dbReference type="Google" id="ProtNLM"/>
    </source>
</evidence>
<name>A0ABT3ZW37_9BACT</name>
<evidence type="ECO:0000313" key="1">
    <source>
        <dbReference type="EMBL" id="MCY1073511.1"/>
    </source>
</evidence>
<dbReference type="RefSeq" id="WP_267532515.1">
    <property type="nucleotide sequence ID" value="NZ_JAPNKA010000001.1"/>
</dbReference>
<dbReference type="Proteomes" id="UP001207654">
    <property type="component" value="Unassembled WGS sequence"/>
</dbReference>
<comment type="caution">
    <text evidence="1">The sequence shown here is derived from an EMBL/GenBank/DDBJ whole genome shotgun (WGS) entry which is preliminary data.</text>
</comment>
<gene>
    <name evidence="1" type="ORF">OV287_03360</name>
</gene>
<sequence length="323" mass="34334">MGFTSFEGLRSGVAGRVAGRSMVAWVLTSVLVTGCGVEELPYEEQQGPELRTQEQAAVENNGLSLNGLSLNGLSLNGLSLNGLSLNGLSTRDFATWFNSNPAGNDQLMRYLVLCAVPANESRTFKNPSTGVAYTWQGGMGLAPNWAGGAPATEAEQQTISACLAAHANNYGLHVPISLLGRDANESTIPFSSEELKTFSRREACFFGNAFTNEGLFAGNDRNALALDESTSRPCGLVGFGLLSNPACSQVQRVGQCENYCQLEPNGGFYTQCTFNGKTYKALTTRIRTQDVNHCGDGVCQQGERCGFGITADSCLLDCGSCVL</sequence>
<evidence type="ECO:0000313" key="2">
    <source>
        <dbReference type="Proteomes" id="UP001207654"/>
    </source>
</evidence>
<reference evidence="1 2" key="1">
    <citation type="submission" date="2022-11" db="EMBL/GenBank/DDBJ databases">
        <title>Minimal conservation of predation-associated metabolite biosynthetic gene clusters underscores biosynthetic potential of Myxococcota including descriptions for ten novel species: Archangium lansinium sp. nov., Myxococcus landrumus sp. nov., Nannocystis bai.</title>
        <authorList>
            <person name="Ahearne A."/>
            <person name="Stevens C."/>
            <person name="Phillips K."/>
        </authorList>
    </citation>
    <scope>NUCLEOTIDE SEQUENCE [LARGE SCALE GENOMIC DNA]</scope>
    <source>
        <strain evidence="1 2">MIWBW</strain>
    </source>
</reference>
<keyword evidence="2" id="KW-1185">Reference proteome</keyword>
<accession>A0ABT3ZW37</accession>